<protein>
    <submittedName>
        <fullName evidence="1">Uncharacterized protein</fullName>
    </submittedName>
</protein>
<organism evidence="1 2">
    <name type="scientific">Parendozoicomonas callyspongiae</name>
    <dbReference type="NCBI Taxonomy" id="2942213"/>
    <lineage>
        <taxon>Bacteria</taxon>
        <taxon>Pseudomonadati</taxon>
        <taxon>Pseudomonadota</taxon>
        <taxon>Gammaproteobacteria</taxon>
        <taxon>Oceanospirillales</taxon>
        <taxon>Endozoicomonadaceae</taxon>
        <taxon>Parendozoicomonas</taxon>
    </lineage>
</organism>
<keyword evidence="2" id="KW-1185">Reference proteome</keyword>
<comment type="caution">
    <text evidence="1">The sequence shown here is derived from an EMBL/GenBank/DDBJ whole genome shotgun (WGS) entry which is preliminary data.</text>
</comment>
<dbReference type="EMBL" id="JAMFLX010000004">
    <property type="protein sequence ID" value="MCL6269173.1"/>
    <property type="molecule type" value="Genomic_DNA"/>
</dbReference>
<evidence type="ECO:0000313" key="1">
    <source>
        <dbReference type="EMBL" id="MCL6269173.1"/>
    </source>
</evidence>
<proteinExistence type="predicted"/>
<dbReference type="RefSeq" id="WP_249698100.1">
    <property type="nucleotide sequence ID" value="NZ_JAMFLX010000004.1"/>
</dbReference>
<reference evidence="1 2" key="1">
    <citation type="submission" date="2022-05" db="EMBL/GenBank/DDBJ databases">
        <authorList>
            <person name="Park J.-S."/>
        </authorList>
    </citation>
    <scope>NUCLEOTIDE SEQUENCE [LARGE SCALE GENOMIC DNA]</scope>
    <source>
        <strain evidence="1 2">2012CJ34-2</strain>
    </source>
</reference>
<evidence type="ECO:0000313" key="2">
    <source>
        <dbReference type="Proteomes" id="UP001203338"/>
    </source>
</evidence>
<name>A0ABT0PF62_9GAMM</name>
<dbReference type="Proteomes" id="UP001203338">
    <property type="component" value="Unassembled WGS sequence"/>
</dbReference>
<accession>A0ABT0PF62</accession>
<sequence length="67" mass="7412">MSAATLVPYPFDRVPLYALPPVGRMPRHFHRDGNNVRLLNQVASTLMPGVGVWLCPEGEHMVTELVG</sequence>
<gene>
    <name evidence="1" type="ORF">M3P05_04345</name>
</gene>